<sequence>MKVAVIGNCQISGIVEALRHSGYVEAEPFSLAELRTAGRTETEAARLPSFDWIVIQNIEVIGLLPEYAPYRLSRLQDISPNVIVIPSLAFTGFHPDCTAIINASSKVIRTPAGDYSSALIVAAFMLGLPARRTERLFNAYVYQQLRYFDEANKAFSSLQEYSRRCGMDLSSSVTAWLNQGVSFMHTINHPVAFALEGLAKLIAARIGVPPSLIRLERDNLASNTIWPVYPELAERLKVQGSLLFKPAGAAGTISLGEMIEGCYEAYERASDSIQISPHIARTKAIIEKSLVSEYVTA</sequence>
<comment type="caution">
    <text evidence="2">The sequence shown here is derived from an EMBL/GenBank/DDBJ whole genome shotgun (WGS) entry which is preliminary data.</text>
</comment>
<dbReference type="EMBL" id="JAZHYN010000056">
    <property type="protein sequence ID" value="MEF3367757.1"/>
    <property type="molecule type" value="Genomic_DNA"/>
</dbReference>
<name>A0ABU7XK41_9HYPH</name>
<protein>
    <submittedName>
        <fullName evidence="2">WcbI family polysaccharide biosynthesis putative acetyltransferase</fullName>
    </submittedName>
</protein>
<dbReference type="InterPro" id="IPR041307">
    <property type="entry name" value="WcbI"/>
</dbReference>
<dbReference type="Proteomes" id="UP001350748">
    <property type="component" value="Unassembled WGS sequence"/>
</dbReference>
<organism evidence="2 3">
    <name type="scientific">Methylocystis borbori</name>
    <dbReference type="NCBI Taxonomy" id="3118750"/>
    <lineage>
        <taxon>Bacteria</taxon>
        <taxon>Pseudomonadati</taxon>
        <taxon>Pseudomonadota</taxon>
        <taxon>Alphaproteobacteria</taxon>
        <taxon>Hyphomicrobiales</taxon>
        <taxon>Methylocystaceae</taxon>
        <taxon>Methylocystis</taxon>
    </lineage>
</organism>
<dbReference type="Pfam" id="PF18588">
    <property type="entry name" value="WcbI"/>
    <property type="match status" value="1"/>
</dbReference>
<accession>A0ABU7XK41</accession>
<evidence type="ECO:0000259" key="1">
    <source>
        <dbReference type="Pfam" id="PF18588"/>
    </source>
</evidence>
<evidence type="ECO:0000313" key="3">
    <source>
        <dbReference type="Proteomes" id="UP001350748"/>
    </source>
</evidence>
<dbReference type="Gene3D" id="3.40.50.12080">
    <property type="match status" value="1"/>
</dbReference>
<evidence type="ECO:0000313" key="2">
    <source>
        <dbReference type="EMBL" id="MEF3367757.1"/>
    </source>
</evidence>
<reference evidence="2 3" key="1">
    <citation type="submission" date="2024-02" db="EMBL/GenBank/DDBJ databases">
        <authorList>
            <person name="Grouzdev D."/>
        </authorList>
    </citation>
    <scope>NUCLEOTIDE SEQUENCE [LARGE SCALE GENOMIC DNA]</scope>
    <source>
        <strain evidence="2 3">9N</strain>
    </source>
</reference>
<gene>
    <name evidence="2" type="ORF">V3H18_14565</name>
</gene>
<proteinExistence type="predicted"/>
<dbReference type="RefSeq" id="WP_332082796.1">
    <property type="nucleotide sequence ID" value="NZ_JAZHYN010000056.1"/>
</dbReference>
<feature type="domain" description="Polysaccharide biosynthesis enzyme WcbI" evidence="1">
    <location>
        <begin position="3"/>
        <end position="210"/>
    </location>
</feature>
<keyword evidence="3" id="KW-1185">Reference proteome</keyword>